<dbReference type="VEuPathDB" id="MicrosporidiaDB:NEDG_00917"/>
<comment type="caution">
    <text evidence="2">The sequence shown here is derived from an EMBL/GenBank/DDBJ whole genome shotgun (WGS) entry which is preliminary data.</text>
</comment>
<evidence type="ECO:0000313" key="2">
    <source>
        <dbReference type="EMBL" id="OAG28778.1"/>
    </source>
</evidence>
<name>A0A177EAF5_9MICR</name>
<evidence type="ECO:0000313" key="3">
    <source>
        <dbReference type="Proteomes" id="UP000185944"/>
    </source>
</evidence>
<keyword evidence="1" id="KW-0812">Transmembrane</keyword>
<keyword evidence="1" id="KW-0472">Membrane</keyword>
<sequence length="351" mass="39697">MPPPKTVTNTESSNSDSEHILTWGIAVGAGFMVLWVGLMVVLYKLKSGTVESASPYDPQTIEFFNKNGTNLALRGGKILKQQMQDIVINLQNYELYEIPETLTPGINYGKVTITGFHSLKDAMGNDMAKRMKCFEKIINAFGTMDVEELEIVGFLHPRSRVHPAFDYNYFAEEILGNITLQQRILNTKRLTLIGLPESFLTQIVQAYYIPERFTLTVRGSDATSFSFLSHFISIPNMKALELTSFWALKEVGNTNLQSCVALNHLVLRDIPVKSRTTHYYLNLLFRYVTHRDAHPVNLESICNLAPVTLTYQDISVEGIPLKVHIIDDIPTRKKKIQEALKQKLVNTKPSM</sequence>
<reference evidence="2 3" key="1">
    <citation type="submission" date="2016-02" db="EMBL/GenBank/DDBJ databases">
        <title>Discovery of a natural microsporidian pathogen with a broad tissue tropism in Caenorhabditis elegans.</title>
        <authorList>
            <person name="Luallen R.J."/>
            <person name="Reinke A.W."/>
            <person name="Tong L."/>
            <person name="Botts M.R."/>
            <person name="Felix M.-A."/>
            <person name="Troemel E.R."/>
        </authorList>
    </citation>
    <scope>NUCLEOTIDE SEQUENCE [LARGE SCALE GENOMIC DNA]</scope>
    <source>
        <strain evidence="2 3">JUm2807</strain>
    </source>
</reference>
<dbReference type="GeneID" id="93647267"/>
<keyword evidence="3" id="KW-1185">Reference proteome</keyword>
<keyword evidence="1" id="KW-1133">Transmembrane helix</keyword>
<feature type="transmembrane region" description="Helical" evidence="1">
    <location>
        <begin position="20"/>
        <end position="43"/>
    </location>
</feature>
<dbReference type="AlphaFoldDB" id="A0A177EAF5"/>
<dbReference type="RefSeq" id="XP_067543523.1">
    <property type="nucleotide sequence ID" value="XM_067688335.1"/>
</dbReference>
<organism evidence="2 3">
    <name type="scientific">Nematocida displodere</name>
    <dbReference type="NCBI Taxonomy" id="1805483"/>
    <lineage>
        <taxon>Eukaryota</taxon>
        <taxon>Fungi</taxon>
        <taxon>Fungi incertae sedis</taxon>
        <taxon>Microsporidia</taxon>
        <taxon>Nematocida</taxon>
    </lineage>
</organism>
<dbReference type="Proteomes" id="UP000185944">
    <property type="component" value="Unassembled WGS sequence"/>
</dbReference>
<gene>
    <name evidence="2" type="ORF">NEDG_00917</name>
</gene>
<protein>
    <submittedName>
        <fullName evidence="2">Uncharacterized protein</fullName>
    </submittedName>
</protein>
<accession>A0A177EAF5</accession>
<evidence type="ECO:0000256" key="1">
    <source>
        <dbReference type="SAM" id="Phobius"/>
    </source>
</evidence>
<proteinExistence type="predicted"/>
<dbReference type="EMBL" id="LTDL01000042">
    <property type="protein sequence ID" value="OAG28778.1"/>
    <property type="molecule type" value="Genomic_DNA"/>
</dbReference>